<proteinExistence type="predicted"/>
<organism evidence="1 3">
    <name type="scientific">Araneus ventricosus</name>
    <name type="common">Orbweaver spider</name>
    <name type="synonym">Epeira ventricosa</name>
    <dbReference type="NCBI Taxonomy" id="182803"/>
    <lineage>
        <taxon>Eukaryota</taxon>
        <taxon>Metazoa</taxon>
        <taxon>Ecdysozoa</taxon>
        <taxon>Arthropoda</taxon>
        <taxon>Chelicerata</taxon>
        <taxon>Arachnida</taxon>
        <taxon>Araneae</taxon>
        <taxon>Araneomorphae</taxon>
        <taxon>Entelegynae</taxon>
        <taxon>Araneoidea</taxon>
        <taxon>Araneidae</taxon>
        <taxon>Araneus</taxon>
    </lineage>
</organism>
<keyword evidence="3" id="KW-1185">Reference proteome</keyword>
<dbReference type="EMBL" id="BGPR01009410">
    <property type="protein sequence ID" value="GBN39837.1"/>
    <property type="molecule type" value="Genomic_DNA"/>
</dbReference>
<accession>A0A4Y2ITG9</accession>
<comment type="caution">
    <text evidence="1">The sequence shown here is derived from an EMBL/GenBank/DDBJ whole genome shotgun (WGS) entry which is preliminary data.</text>
</comment>
<name>A0A4Y2ITG9_ARAVE</name>
<evidence type="ECO:0000313" key="3">
    <source>
        <dbReference type="Proteomes" id="UP000499080"/>
    </source>
</evidence>
<dbReference type="EMBL" id="BGPR01187283">
    <property type="protein sequence ID" value="GBM80935.1"/>
    <property type="molecule type" value="Genomic_DNA"/>
</dbReference>
<gene>
    <name evidence="1" type="ORF">AVEN_216957_1</name>
    <name evidence="2" type="ORF">AVEN_217075_1</name>
</gene>
<reference evidence="1 3" key="1">
    <citation type="journal article" date="2019" name="Sci. Rep.">
        <title>Orb-weaving spider Araneus ventricosus genome elucidates the spidroin gene catalogue.</title>
        <authorList>
            <person name="Kono N."/>
            <person name="Nakamura H."/>
            <person name="Ohtoshi R."/>
            <person name="Moran D.A.P."/>
            <person name="Shinohara A."/>
            <person name="Yoshida Y."/>
            <person name="Fujiwara M."/>
            <person name="Mori M."/>
            <person name="Tomita M."/>
            <person name="Arakawa K."/>
        </authorList>
    </citation>
    <scope>NUCLEOTIDE SEQUENCE [LARGE SCALE GENOMIC DNA]</scope>
</reference>
<dbReference type="Proteomes" id="UP000499080">
    <property type="component" value="Unassembled WGS sequence"/>
</dbReference>
<dbReference type="AlphaFoldDB" id="A0A4Y2ITG9"/>
<sequence>MGLPPVLSAPNEIKPFPSPQNAVEYPVTITTAIDMSDAWVFSRGGRTVPVPPSEAVHALFHRHPVYLSHPVQRILPLSHFTIHFLDLVCVICFSML</sequence>
<protein>
    <submittedName>
        <fullName evidence="1">Uncharacterized protein</fullName>
    </submittedName>
</protein>
<evidence type="ECO:0000313" key="2">
    <source>
        <dbReference type="EMBL" id="GBN39837.1"/>
    </source>
</evidence>
<evidence type="ECO:0000313" key="1">
    <source>
        <dbReference type="EMBL" id="GBM80935.1"/>
    </source>
</evidence>